<dbReference type="AlphaFoldDB" id="A0A078AGR5"/>
<organism evidence="2 3">
    <name type="scientific">Stylonychia lemnae</name>
    <name type="common">Ciliate</name>
    <dbReference type="NCBI Taxonomy" id="5949"/>
    <lineage>
        <taxon>Eukaryota</taxon>
        <taxon>Sar</taxon>
        <taxon>Alveolata</taxon>
        <taxon>Ciliophora</taxon>
        <taxon>Intramacronucleata</taxon>
        <taxon>Spirotrichea</taxon>
        <taxon>Stichotrichia</taxon>
        <taxon>Sporadotrichida</taxon>
        <taxon>Oxytrichidae</taxon>
        <taxon>Stylonychinae</taxon>
        <taxon>Stylonychia</taxon>
    </lineage>
</organism>
<accession>A0A078AGR5</accession>
<dbReference type="InParanoid" id="A0A078AGR5"/>
<name>A0A078AGR5_STYLE</name>
<sequence>MCRKSLKSAWEMEDFQSIQFKNSSSIRLSIENGYYMSSALGDEIYSYCNSCYDSVMSASEYVVKERLQNEKLLEEVMQYNKQLESQNQLLIQSVEKDQQQE</sequence>
<protein>
    <submittedName>
        <fullName evidence="2">Uncharacterized protein</fullName>
    </submittedName>
</protein>
<proteinExistence type="predicted"/>
<dbReference type="EMBL" id="CCKQ01009883">
    <property type="protein sequence ID" value="CDW81389.1"/>
    <property type="molecule type" value="Genomic_DNA"/>
</dbReference>
<reference evidence="2 3" key="1">
    <citation type="submission" date="2014-06" db="EMBL/GenBank/DDBJ databases">
        <authorList>
            <person name="Swart Estienne"/>
        </authorList>
    </citation>
    <scope>NUCLEOTIDE SEQUENCE [LARGE SCALE GENOMIC DNA]</scope>
    <source>
        <strain evidence="2 3">130c</strain>
    </source>
</reference>
<evidence type="ECO:0000313" key="2">
    <source>
        <dbReference type="EMBL" id="CDW81389.1"/>
    </source>
</evidence>
<keyword evidence="1" id="KW-0175">Coiled coil</keyword>
<gene>
    <name evidence="2" type="primary">Contig8812.g9414</name>
    <name evidence="2" type="ORF">STYLEM_10405</name>
</gene>
<keyword evidence="3" id="KW-1185">Reference proteome</keyword>
<evidence type="ECO:0000313" key="3">
    <source>
        <dbReference type="Proteomes" id="UP000039865"/>
    </source>
</evidence>
<feature type="coiled-coil region" evidence="1">
    <location>
        <begin position="62"/>
        <end position="100"/>
    </location>
</feature>
<evidence type="ECO:0000256" key="1">
    <source>
        <dbReference type="SAM" id="Coils"/>
    </source>
</evidence>
<dbReference type="Proteomes" id="UP000039865">
    <property type="component" value="Unassembled WGS sequence"/>
</dbReference>